<dbReference type="Proteomes" id="UP000265566">
    <property type="component" value="Chromosome 3"/>
</dbReference>
<dbReference type="EMBL" id="CM001219">
    <property type="protein sequence ID" value="KEH35936.1"/>
    <property type="molecule type" value="Genomic_DNA"/>
</dbReference>
<evidence type="ECO:0000313" key="10">
    <source>
        <dbReference type="EnsemblPlants" id="KEH35936"/>
    </source>
</evidence>
<dbReference type="InterPro" id="IPR044861">
    <property type="entry name" value="IPNS-like_FE2OG_OXY"/>
</dbReference>
<reference evidence="8 11" key="1">
    <citation type="journal article" date="2011" name="Nature">
        <title>The Medicago genome provides insight into the evolution of rhizobial symbioses.</title>
        <authorList>
            <person name="Young N.D."/>
            <person name="Debelle F."/>
            <person name="Oldroyd G.E."/>
            <person name="Geurts R."/>
            <person name="Cannon S.B."/>
            <person name="Udvardi M.K."/>
            <person name="Benedito V.A."/>
            <person name="Mayer K.F."/>
            <person name="Gouzy J."/>
            <person name="Schoof H."/>
            <person name="Van de Peer Y."/>
            <person name="Proost S."/>
            <person name="Cook D.R."/>
            <person name="Meyers B.C."/>
            <person name="Spannagl M."/>
            <person name="Cheung F."/>
            <person name="De Mita S."/>
            <person name="Krishnakumar V."/>
            <person name="Gundlach H."/>
            <person name="Zhou S."/>
            <person name="Mudge J."/>
            <person name="Bharti A.K."/>
            <person name="Murray J.D."/>
            <person name="Naoumkina M.A."/>
            <person name="Rosen B."/>
            <person name="Silverstein K.A."/>
            <person name="Tang H."/>
            <person name="Rombauts S."/>
            <person name="Zhao P.X."/>
            <person name="Zhou P."/>
            <person name="Barbe V."/>
            <person name="Bardou P."/>
            <person name="Bechner M."/>
            <person name="Bellec A."/>
            <person name="Berger A."/>
            <person name="Berges H."/>
            <person name="Bidwell S."/>
            <person name="Bisseling T."/>
            <person name="Choisne N."/>
            <person name="Couloux A."/>
            <person name="Denny R."/>
            <person name="Deshpande S."/>
            <person name="Dai X."/>
            <person name="Doyle J.J."/>
            <person name="Dudez A.M."/>
            <person name="Farmer A.D."/>
            <person name="Fouteau S."/>
            <person name="Franken C."/>
            <person name="Gibelin C."/>
            <person name="Gish J."/>
            <person name="Goldstein S."/>
            <person name="Gonzalez A.J."/>
            <person name="Green P.J."/>
            <person name="Hallab A."/>
            <person name="Hartog M."/>
            <person name="Hua A."/>
            <person name="Humphray S.J."/>
            <person name="Jeong D.H."/>
            <person name="Jing Y."/>
            <person name="Jocker A."/>
            <person name="Kenton S.M."/>
            <person name="Kim D.J."/>
            <person name="Klee K."/>
            <person name="Lai H."/>
            <person name="Lang C."/>
            <person name="Lin S."/>
            <person name="Macmil S.L."/>
            <person name="Magdelenat G."/>
            <person name="Matthews L."/>
            <person name="McCorrison J."/>
            <person name="Monaghan E.L."/>
            <person name="Mun J.H."/>
            <person name="Najar F.Z."/>
            <person name="Nicholson C."/>
            <person name="Noirot C."/>
            <person name="O'Bleness M."/>
            <person name="Paule C.R."/>
            <person name="Poulain J."/>
            <person name="Prion F."/>
            <person name="Qin B."/>
            <person name="Qu C."/>
            <person name="Retzel E.F."/>
            <person name="Riddle C."/>
            <person name="Sallet E."/>
            <person name="Samain S."/>
            <person name="Samson N."/>
            <person name="Sanders I."/>
            <person name="Saurat O."/>
            <person name="Scarpelli C."/>
            <person name="Schiex T."/>
            <person name="Segurens B."/>
            <person name="Severin A.J."/>
            <person name="Sherrier D.J."/>
            <person name="Shi R."/>
            <person name="Sims S."/>
            <person name="Singer S.R."/>
            <person name="Sinharoy S."/>
            <person name="Sterck L."/>
            <person name="Viollet A."/>
            <person name="Wang B.B."/>
            <person name="Wang K."/>
            <person name="Wang M."/>
            <person name="Wang X."/>
            <person name="Warfsmann J."/>
            <person name="Weissenbach J."/>
            <person name="White D.D."/>
            <person name="White J.D."/>
            <person name="Wiley G.B."/>
            <person name="Wincker P."/>
            <person name="Xing Y."/>
            <person name="Yang L."/>
            <person name="Yao Z."/>
            <person name="Ying F."/>
            <person name="Zhai J."/>
            <person name="Zhou L."/>
            <person name="Zuber A."/>
            <person name="Denarie J."/>
            <person name="Dixon R.A."/>
            <person name="May G.D."/>
            <person name="Schwartz D.C."/>
            <person name="Rogers J."/>
            <person name="Quetier F."/>
            <person name="Town C.D."/>
            <person name="Roe B.A."/>
        </authorList>
    </citation>
    <scope>NUCLEOTIDE SEQUENCE [LARGE SCALE GENOMIC DNA]</scope>
    <source>
        <strain evidence="8">A17</strain>
        <strain evidence="10 11">cv. Jemalong A17</strain>
    </source>
</reference>
<evidence type="ECO:0000313" key="11">
    <source>
        <dbReference type="Proteomes" id="UP000002051"/>
    </source>
</evidence>
<keyword evidence="1 6" id="KW-0479">Metal-binding</keyword>
<dbReference type="OrthoDB" id="288590at2759"/>
<keyword evidence="11" id="KW-1185">Reference proteome</keyword>
<reference evidence="8 11" key="2">
    <citation type="journal article" date="2014" name="BMC Genomics">
        <title>An improved genome release (version Mt4.0) for the model legume Medicago truncatula.</title>
        <authorList>
            <person name="Tang H."/>
            <person name="Krishnakumar V."/>
            <person name="Bidwell S."/>
            <person name="Rosen B."/>
            <person name="Chan A."/>
            <person name="Zhou S."/>
            <person name="Gentzbittel L."/>
            <person name="Childs K.L."/>
            <person name="Yandell M."/>
            <person name="Gundlach H."/>
            <person name="Mayer K.F."/>
            <person name="Schwartz D.C."/>
            <person name="Town C.D."/>
        </authorList>
    </citation>
    <scope>GENOME REANNOTATION</scope>
    <source>
        <strain evidence="8">A17</strain>
        <strain evidence="10 11">cv. Jemalong A17</strain>
    </source>
</reference>
<dbReference type="STRING" id="3880.A0A072V2P4"/>
<evidence type="ECO:0000256" key="2">
    <source>
        <dbReference type="ARBA" id="ARBA00023004"/>
    </source>
</evidence>
<dbReference type="EnsemblPlants" id="KEH35936">
    <property type="protein sequence ID" value="KEH35936"/>
    <property type="gene ID" value="MTR_3g108520"/>
</dbReference>
<dbReference type="SUPFAM" id="SSF51197">
    <property type="entry name" value="Clavaminate synthase-like"/>
    <property type="match status" value="1"/>
</dbReference>
<evidence type="ECO:0000256" key="4">
    <source>
        <dbReference type="ARBA" id="ARBA00074102"/>
    </source>
</evidence>
<dbReference type="EMBL" id="PSQE01000003">
    <property type="protein sequence ID" value="RHN70698.1"/>
    <property type="molecule type" value="Genomic_DNA"/>
</dbReference>
<evidence type="ECO:0000256" key="3">
    <source>
        <dbReference type="ARBA" id="ARBA00054658"/>
    </source>
</evidence>
<gene>
    <name evidence="10" type="primary">25490040</name>
    <name evidence="8" type="ordered locus">MTR_3g108520</name>
    <name evidence="9" type="ORF">MtrunA17_Chr3g0138351</name>
</gene>
<dbReference type="Proteomes" id="UP000002051">
    <property type="component" value="Chromosome 3"/>
</dbReference>
<keyword evidence="6" id="KW-0560">Oxidoreductase</keyword>
<dbReference type="AlphaFoldDB" id="A0A072V2P4"/>
<organism evidence="8 11">
    <name type="scientific">Medicago truncatula</name>
    <name type="common">Barrel medic</name>
    <name type="synonym">Medicago tribuloides</name>
    <dbReference type="NCBI Taxonomy" id="3880"/>
    <lineage>
        <taxon>Eukaryota</taxon>
        <taxon>Viridiplantae</taxon>
        <taxon>Streptophyta</taxon>
        <taxon>Embryophyta</taxon>
        <taxon>Tracheophyta</taxon>
        <taxon>Spermatophyta</taxon>
        <taxon>Magnoliopsida</taxon>
        <taxon>eudicotyledons</taxon>
        <taxon>Gunneridae</taxon>
        <taxon>Pentapetalae</taxon>
        <taxon>rosids</taxon>
        <taxon>fabids</taxon>
        <taxon>Fabales</taxon>
        <taxon>Fabaceae</taxon>
        <taxon>Papilionoideae</taxon>
        <taxon>50 kb inversion clade</taxon>
        <taxon>NPAAA clade</taxon>
        <taxon>Hologalegina</taxon>
        <taxon>IRL clade</taxon>
        <taxon>Trifolieae</taxon>
        <taxon>Medicago</taxon>
    </lineage>
</organism>
<protein>
    <recommendedName>
        <fullName evidence="4">2-oxoglutarate-dependent dioxygenase DAO</fullName>
    </recommendedName>
    <alternativeName>
        <fullName evidence="5">Protein DIOXYGENASE FOR AUXIN OXIDATION</fullName>
    </alternativeName>
</protein>
<dbReference type="Gene3D" id="2.60.120.330">
    <property type="entry name" value="B-lactam Antibiotic, Isopenicillin N Synthase, Chain"/>
    <property type="match status" value="1"/>
</dbReference>
<comment type="similarity">
    <text evidence="6">Belongs to the iron/ascorbate-dependent oxidoreductase family.</text>
</comment>
<dbReference type="PROSITE" id="PS51471">
    <property type="entry name" value="FE2OG_OXY"/>
    <property type="match status" value="1"/>
</dbReference>
<reference evidence="12" key="4">
    <citation type="journal article" date="2018" name="Nat. Plants">
        <title>Whole-genome landscape of Medicago truncatula symbiotic genes.</title>
        <authorList>
            <person name="Pecrix Y."/>
            <person name="Staton S.E."/>
            <person name="Sallet E."/>
            <person name="Lelandais-Briere C."/>
            <person name="Moreau S."/>
            <person name="Carrere S."/>
            <person name="Blein T."/>
            <person name="Jardinaud M.F."/>
            <person name="Latrasse D."/>
            <person name="Zouine M."/>
            <person name="Zahm M."/>
            <person name="Kreplak J."/>
            <person name="Mayjonade B."/>
            <person name="Satge C."/>
            <person name="Perez M."/>
            <person name="Cauet S."/>
            <person name="Marande W."/>
            <person name="Chantry-Darmon C."/>
            <person name="Lopez-Roques C."/>
            <person name="Bouchez O."/>
            <person name="Berard A."/>
            <person name="Debelle F."/>
            <person name="Munos S."/>
            <person name="Bendahmane A."/>
            <person name="Berges H."/>
            <person name="Niebel A."/>
            <person name="Buitink J."/>
            <person name="Frugier F."/>
            <person name="Benhamed M."/>
            <person name="Crespi M."/>
            <person name="Gouzy J."/>
            <person name="Gamas P."/>
        </authorList>
    </citation>
    <scope>NUCLEOTIDE SEQUENCE [LARGE SCALE GENOMIC DNA]</scope>
    <source>
        <strain evidence="12">cv. Jemalong A17</strain>
    </source>
</reference>
<feature type="domain" description="Fe2OG dioxygenase" evidence="7">
    <location>
        <begin position="166"/>
        <end position="267"/>
    </location>
</feature>
<evidence type="ECO:0000313" key="12">
    <source>
        <dbReference type="Proteomes" id="UP000265566"/>
    </source>
</evidence>
<dbReference type="Gramene" id="rna19309">
    <property type="protein sequence ID" value="RHN70698.1"/>
    <property type="gene ID" value="gene19309"/>
</dbReference>
<evidence type="ECO:0000313" key="8">
    <source>
        <dbReference type="EMBL" id="KEH35936.1"/>
    </source>
</evidence>
<comment type="function">
    <text evidence="3">2-oxoglutarate-dependent dioxygenase essential for auxin catabolism and maintenance of auxin homeostasis in reproductive organs. Catalyzes the irreversible oxidation of indole-3-acetic acid (IAA) to the biologically inactive 2-oxoindole-3-acetic acid (OxIAA).</text>
</comment>
<keyword evidence="2 6" id="KW-0408">Iron</keyword>
<dbReference type="InterPro" id="IPR050231">
    <property type="entry name" value="Iron_ascorbate_oxido_reductase"/>
</dbReference>
<dbReference type="GO" id="GO:0046872">
    <property type="term" value="F:metal ion binding"/>
    <property type="evidence" value="ECO:0007669"/>
    <property type="project" value="UniProtKB-KW"/>
</dbReference>
<dbReference type="GO" id="GO:0016706">
    <property type="term" value="F:2-oxoglutarate-dependent dioxygenase activity"/>
    <property type="evidence" value="ECO:0000318"/>
    <property type="project" value="GO_Central"/>
</dbReference>
<dbReference type="FunFam" id="2.60.120.330:FF:000017">
    <property type="entry name" value="2-oxoglutarate-dependent dioxygenase DAO"/>
    <property type="match status" value="1"/>
</dbReference>
<dbReference type="Pfam" id="PF14226">
    <property type="entry name" value="DIOX_N"/>
    <property type="match status" value="1"/>
</dbReference>
<proteinExistence type="inferred from homology"/>
<evidence type="ECO:0000256" key="1">
    <source>
        <dbReference type="ARBA" id="ARBA00022723"/>
    </source>
</evidence>
<name>A0A072V2P4_MEDTR</name>
<evidence type="ECO:0000313" key="9">
    <source>
        <dbReference type="EMBL" id="RHN70698.1"/>
    </source>
</evidence>
<evidence type="ECO:0000256" key="6">
    <source>
        <dbReference type="RuleBase" id="RU003682"/>
    </source>
</evidence>
<sequence>MGSEIEIPILDFRKSSGVTLEEGSEGWKEMSKKVREAFESHGCFFLKCDEIPNELREKMFTGMKSLFDLPEETKQKFSNPGAYRGYTANSHVIPHCQSFGIDDALKPDTAQGFTNLMWLEGNPTFCETLSSLTSKTRELSLLILKMVVEGFGLPEKYISEVEELNNTNDSRMTRYQLPEDNKHLEIALVPHTDKGSLALICDNDVQGLQVLPKSGNWVDISIPPDGFVVIVGDMLKAWSNGRFQAVTHRVVTRGDKERLAFILFGVPKEDAVIKVPSELVDDKDHPLHYRPFKYEEFIDYHYSTRTEKAVLEQFAGL</sequence>
<evidence type="ECO:0000256" key="5">
    <source>
        <dbReference type="ARBA" id="ARBA00076740"/>
    </source>
</evidence>
<evidence type="ECO:0000259" key="7">
    <source>
        <dbReference type="PROSITE" id="PS51471"/>
    </source>
</evidence>
<dbReference type="PANTHER" id="PTHR47990">
    <property type="entry name" value="2-OXOGLUTARATE (2OG) AND FE(II)-DEPENDENT OXYGENASE SUPERFAMILY PROTEIN-RELATED"/>
    <property type="match status" value="1"/>
</dbReference>
<dbReference type="HOGENOM" id="CLU_010119_3_1_1"/>
<reference evidence="10" key="3">
    <citation type="submission" date="2015-04" db="UniProtKB">
        <authorList>
            <consortium name="EnsemblPlants"/>
        </authorList>
    </citation>
    <scope>IDENTIFICATION</scope>
    <source>
        <strain evidence="10">cv. Jemalong A17</strain>
    </source>
</reference>
<dbReference type="Pfam" id="PF03171">
    <property type="entry name" value="2OG-FeII_Oxy"/>
    <property type="match status" value="1"/>
</dbReference>
<dbReference type="InterPro" id="IPR005123">
    <property type="entry name" value="Oxoglu/Fe-dep_dioxygenase_dom"/>
</dbReference>
<accession>A0A072V2P4</accession>
<keyword evidence="9" id="KW-0223">Dioxygenase</keyword>
<dbReference type="KEGG" id="mtr:25490040"/>
<reference evidence="9" key="5">
    <citation type="journal article" date="2018" name="Nat. Plants">
        <title>Whole-genome landscape of Medicago truncatula symbiotic genes.</title>
        <authorList>
            <person name="Pecrix Y."/>
            <person name="Gamas P."/>
            <person name="Carrere S."/>
        </authorList>
    </citation>
    <scope>NUCLEOTIDE SEQUENCE</scope>
    <source>
        <tissue evidence="9">Leaves</tissue>
    </source>
</reference>
<dbReference type="InterPro" id="IPR027443">
    <property type="entry name" value="IPNS-like_sf"/>
</dbReference>
<dbReference type="InterPro" id="IPR026992">
    <property type="entry name" value="DIOX_N"/>
</dbReference>